<feature type="compositionally biased region" description="Pro residues" evidence="1">
    <location>
        <begin position="116"/>
        <end position="127"/>
    </location>
</feature>
<accession>A0A4S2MRR1</accession>
<feature type="region of interest" description="Disordered" evidence="1">
    <location>
        <begin position="105"/>
        <end position="165"/>
    </location>
</feature>
<evidence type="ECO:0000313" key="3">
    <source>
        <dbReference type="EMBL" id="TGZ78809.1"/>
    </source>
</evidence>
<reference evidence="3 4" key="1">
    <citation type="submission" date="2019-04" db="EMBL/GenBank/DDBJ databases">
        <title>Comparative genomics and transcriptomics to analyze fruiting body development in filamentous ascomycetes.</title>
        <authorList>
            <consortium name="DOE Joint Genome Institute"/>
            <person name="Lutkenhaus R."/>
            <person name="Traeger S."/>
            <person name="Breuer J."/>
            <person name="Kuo A."/>
            <person name="Lipzen A."/>
            <person name="Pangilinan J."/>
            <person name="Dilworth D."/>
            <person name="Sandor L."/>
            <person name="Poggeler S."/>
            <person name="Barry K."/>
            <person name="Grigoriev I.V."/>
            <person name="Nowrousian M."/>
        </authorList>
    </citation>
    <scope>NUCLEOTIDE SEQUENCE [LARGE SCALE GENOMIC DNA]</scope>
    <source>
        <strain evidence="3 4">CBS 389.68</strain>
    </source>
</reference>
<dbReference type="InParanoid" id="A0A4S2MRR1"/>
<keyword evidence="4" id="KW-1185">Reference proteome</keyword>
<sequence>MLPSLPPLSSPAPNSHTHTTRHGTARHNTAGIYIWCDSSSHPSPTIHPTSITSTRAPSYSTIGIHDLTSFPAIIVYTIYLHTNILLVVGMVQLLIFLTHTQTTGPGSNQPWAHIPSPSPFSPPPSPRLPSLHTALYPNQPNPTHHHHHHHHLHHEPELTNATAPFPRDHLSHLAHHIRVRPSDFSTPPHHLQ</sequence>
<name>A0A4S2MRR1_9PEZI</name>
<dbReference type="EMBL" id="ML220137">
    <property type="protein sequence ID" value="TGZ78809.1"/>
    <property type="molecule type" value="Genomic_DNA"/>
</dbReference>
<protein>
    <submittedName>
        <fullName evidence="3">Uncharacterized protein</fullName>
    </submittedName>
</protein>
<dbReference type="AlphaFoldDB" id="A0A4S2MRR1"/>
<feature type="transmembrane region" description="Helical" evidence="2">
    <location>
        <begin position="73"/>
        <end position="97"/>
    </location>
</feature>
<organism evidence="3 4">
    <name type="scientific">Ascodesmis nigricans</name>
    <dbReference type="NCBI Taxonomy" id="341454"/>
    <lineage>
        <taxon>Eukaryota</taxon>
        <taxon>Fungi</taxon>
        <taxon>Dikarya</taxon>
        <taxon>Ascomycota</taxon>
        <taxon>Pezizomycotina</taxon>
        <taxon>Pezizomycetes</taxon>
        <taxon>Pezizales</taxon>
        <taxon>Ascodesmidaceae</taxon>
        <taxon>Ascodesmis</taxon>
    </lineage>
</organism>
<feature type="region of interest" description="Disordered" evidence="1">
    <location>
        <begin position="1"/>
        <end position="23"/>
    </location>
</feature>
<evidence type="ECO:0000256" key="1">
    <source>
        <dbReference type="SAM" id="MobiDB-lite"/>
    </source>
</evidence>
<evidence type="ECO:0000313" key="4">
    <source>
        <dbReference type="Proteomes" id="UP000298138"/>
    </source>
</evidence>
<proteinExistence type="predicted"/>
<keyword evidence="2" id="KW-1133">Transmembrane helix</keyword>
<keyword evidence="2" id="KW-0472">Membrane</keyword>
<evidence type="ECO:0000256" key="2">
    <source>
        <dbReference type="SAM" id="Phobius"/>
    </source>
</evidence>
<feature type="compositionally biased region" description="Pro residues" evidence="1">
    <location>
        <begin position="1"/>
        <end position="10"/>
    </location>
</feature>
<gene>
    <name evidence="3" type="ORF">EX30DRAFT_127487</name>
</gene>
<keyword evidence="2" id="KW-0812">Transmembrane</keyword>
<feature type="compositionally biased region" description="Basic residues" evidence="1">
    <location>
        <begin position="143"/>
        <end position="153"/>
    </location>
</feature>
<dbReference type="Proteomes" id="UP000298138">
    <property type="component" value="Unassembled WGS sequence"/>
</dbReference>